<evidence type="ECO:0000313" key="1">
    <source>
        <dbReference type="EMBL" id="JAD94943.1"/>
    </source>
</evidence>
<proteinExistence type="predicted"/>
<accession>A0A0A9E7D3</accession>
<sequence length="27" mass="3393">MWFPCFSCLRIYLSDKHILTEEYHVFN</sequence>
<reference evidence="1" key="2">
    <citation type="journal article" date="2015" name="Data Brief">
        <title>Shoot transcriptome of the giant reed, Arundo donax.</title>
        <authorList>
            <person name="Barrero R.A."/>
            <person name="Guerrero F.D."/>
            <person name="Moolhuijzen P."/>
            <person name="Goolsby J.A."/>
            <person name="Tidwell J."/>
            <person name="Bellgard S.E."/>
            <person name="Bellgard M.I."/>
        </authorList>
    </citation>
    <scope>NUCLEOTIDE SEQUENCE</scope>
    <source>
        <tissue evidence="1">Shoot tissue taken approximately 20 cm above the soil surface</tissue>
    </source>
</reference>
<organism evidence="1">
    <name type="scientific">Arundo donax</name>
    <name type="common">Giant reed</name>
    <name type="synonym">Donax arundinaceus</name>
    <dbReference type="NCBI Taxonomy" id="35708"/>
    <lineage>
        <taxon>Eukaryota</taxon>
        <taxon>Viridiplantae</taxon>
        <taxon>Streptophyta</taxon>
        <taxon>Embryophyta</taxon>
        <taxon>Tracheophyta</taxon>
        <taxon>Spermatophyta</taxon>
        <taxon>Magnoliopsida</taxon>
        <taxon>Liliopsida</taxon>
        <taxon>Poales</taxon>
        <taxon>Poaceae</taxon>
        <taxon>PACMAD clade</taxon>
        <taxon>Arundinoideae</taxon>
        <taxon>Arundineae</taxon>
        <taxon>Arundo</taxon>
    </lineage>
</organism>
<protein>
    <submittedName>
        <fullName evidence="1">Uncharacterized protein</fullName>
    </submittedName>
</protein>
<name>A0A0A9E7D3_ARUDO</name>
<dbReference type="EMBL" id="GBRH01202952">
    <property type="protein sequence ID" value="JAD94943.1"/>
    <property type="molecule type" value="Transcribed_RNA"/>
</dbReference>
<dbReference type="AlphaFoldDB" id="A0A0A9E7D3"/>
<reference evidence="1" key="1">
    <citation type="submission" date="2014-09" db="EMBL/GenBank/DDBJ databases">
        <authorList>
            <person name="Magalhaes I.L.F."/>
            <person name="Oliveira U."/>
            <person name="Santos F.R."/>
            <person name="Vidigal T.H.D.A."/>
            <person name="Brescovit A.D."/>
            <person name="Santos A.J."/>
        </authorList>
    </citation>
    <scope>NUCLEOTIDE SEQUENCE</scope>
    <source>
        <tissue evidence="1">Shoot tissue taken approximately 20 cm above the soil surface</tissue>
    </source>
</reference>